<dbReference type="Proteomes" id="UP000198345">
    <property type="component" value="Unassembled WGS sequence"/>
</dbReference>
<reference evidence="1 2" key="1">
    <citation type="submission" date="2016-11" db="EMBL/GenBank/DDBJ databases">
        <title>Whole genomes of Flavobacteriaceae.</title>
        <authorList>
            <person name="Stine C."/>
            <person name="Li C."/>
            <person name="Tadesse D."/>
        </authorList>
    </citation>
    <scope>NUCLEOTIDE SEQUENCE [LARGE SCALE GENOMIC DNA]</scope>
    <source>
        <strain evidence="1 2">DSM 18292</strain>
    </source>
</reference>
<name>A0A226GNH4_9FLAO</name>
<dbReference type="AlphaFoldDB" id="A0A226GNH4"/>
<evidence type="ECO:0000313" key="1">
    <source>
        <dbReference type="EMBL" id="OXA82950.1"/>
    </source>
</evidence>
<organism evidence="1 2">
    <name type="scientific">Flavobacterium hercynium</name>
    <dbReference type="NCBI Taxonomy" id="387094"/>
    <lineage>
        <taxon>Bacteria</taxon>
        <taxon>Pseudomonadati</taxon>
        <taxon>Bacteroidota</taxon>
        <taxon>Flavobacteriia</taxon>
        <taxon>Flavobacteriales</taxon>
        <taxon>Flavobacteriaceae</taxon>
        <taxon>Flavobacterium</taxon>
    </lineage>
</organism>
<sequence>MSNNRILYIAEIDGDTRFQNVTLEILPAAKPDGYFYTKEGLYLGKIGTGDNVYIVDQASFSELEKGKMVSEGKIIRFTEKYGFNNEQLLYRAHWVYGEGGGFFTDYYAHAIKNLRKHGVWGPANKPYASDEAMYKQKMTHKNKKTKEILNMYPGYFTGTDGNVNSKAFSKARKNLIEINSLIRANDAVKSVIGSIDGTIKDPTDGCYQWVGGPGTEGLLSKNPDANNATGVVNKTNKIDNANFYHTFYKIKKE</sequence>
<dbReference type="RefSeq" id="WP_089052113.1">
    <property type="nucleotide sequence ID" value="NZ_FXTV01000010.1"/>
</dbReference>
<comment type="caution">
    <text evidence="1">The sequence shown here is derived from an EMBL/GenBank/DDBJ whole genome shotgun (WGS) entry which is preliminary data.</text>
</comment>
<gene>
    <name evidence="1" type="ORF">B0A66_22680</name>
</gene>
<dbReference type="EMBL" id="MUGW01000099">
    <property type="protein sequence ID" value="OXA82950.1"/>
    <property type="molecule type" value="Genomic_DNA"/>
</dbReference>
<evidence type="ECO:0000313" key="2">
    <source>
        <dbReference type="Proteomes" id="UP000198345"/>
    </source>
</evidence>
<keyword evidence="2" id="KW-1185">Reference proteome</keyword>
<protein>
    <submittedName>
        <fullName evidence="1">Uncharacterized protein</fullName>
    </submittedName>
</protein>
<accession>A0A226GNH4</accession>
<dbReference type="OrthoDB" id="1307479at2"/>
<proteinExistence type="predicted"/>